<dbReference type="AlphaFoldDB" id="A0A225V2V8"/>
<gene>
    <name evidence="1" type="ORF">PHMEG_00029366</name>
</gene>
<evidence type="ECO:0000313" key="2">
    <source>
        <dbReference type="Proteomes" id="UP000198211"/>
    </source>
</evidence>
<comment type="caution">
    <text evidence="1">The sequence shown here is derived from an EMBL/GenBank/DDBJ whole genome shotgun (WGS) entry which is preliminary data.</text>
</comment>
<sequence length="116" mass="13531">MMTGLKLSWAWCVPHFTHAPTKTAFGIGADNKRSKNPEMTDLLRRIVKTEYQTQYVEVMGTLFSELCSLMTVDDVNARQLLNFRIHRFLGCARVIRRIRLLWDPLVAWYKERTANA</sequence>
<dbReference type="Proteomes" id="UP000198211">
    <property type="component" value="Unassembled WGS sequence"/>
</dbReference>
<evidence type="ECO:0000313" key="1">
    <source>
        <dbReference type="EMBL" id="OWY99604.1"/>
    </source>
</evidence>
<protein>
    <submittedName>
        <fullName evidence="1">Uncharacterized protein</fullName>
    </submittedName>
</protein>
<dbReference type="EMBL" id="NBNE01008326">
    <property type="protein sequence ID" value="OWY99604.1"/>
    <property type="molecule type" value="Genomic_DNA"/>
</dbReference>
<dbReference type="OrthoDB" id="127361at2759"/>
<proteinExistence type="predicted"/>
<organism evidence="1 2">
    <name type="scientific">Phytophthora megakarya</name>
    <dbReference type="NCBI Taxonomy" id="4795"/>
    <lineage>
        <taxon>Eukaryota</taxon>
        <taxon>Sar</taxon>
        <taxon>Stramenopiles</taxon>
        <taxon>Oomycota</taxon>
        <taxon>Peronosporomycetes</taxon>
        <taxon>Peronosporales</taxon>
        <taxon>Peronosporaceae</taxon>
        <taxon>Phytophthora</taxon>
    </lineage>
</organism>
<accession>A0A225V2V8</accession>
<reference evidence="2" key="1">
    <citation type="submission" date="2017-03" db="EMBL/GenBank/DDBJ databases">
        <title>Phytopthora megakarya and P. palmivora, two closely related causual agents of cacao black pod achieved similar genome size and gene model numbers by different mechanisms.</title>
        <authorList>
            <person name="Ali S."/>
            <person name="Shao J."/>
            <person name="Larry D.J."/>
            <person name="Kronmiller B."/>
            <person name="Shen D."/>
            <person name="Strem M.D."/>
            <person name="Melnick R.L."/>
            <person name="Guiltinan M.J."/>
            <person name="Tyler B.M."/>
            <person name="Meinhardt L.W."/>
            <person name="Bailey B.A."/>
        </authorList>
    </citation>
    <scope>NUCLEOTIDE SEQUENCE [LARGE SCALE GENOMIC DNA]</scope>
    <source>
        <strain evidence="2">zdho120</strain>
    </source>
</reference>
<keyword evidence="2" id="KW-1185">Reference proteome</keyword>
<name>A0A225V2V8_9STRA</name>